<comment type="subunit">
    <text evidence="9">Monomer.</text>
</comment>
<evidence type="ECO:0000313" key="11">
    <source>
        <dbReference type="EnsemblMetazoa" id="MESCA008270-PA"/>
    </source>
</evidence>
<dbReference type="InterPro" id="IPR011611">
    <property type="entry name" value="PfkB_dom"/>
</dbReference>
<evidence type="ECO:0000259" key="10">
    <source>
        <dbReference type="Pfam" id="PF00294"/>
    </source>
</evidence>
<name>T1GWT9_MEGSC</name>
<dbReference type="EMBL" id="CAQQ02072244">
    <property type="status" value="NOT_ANNOTATED_CDS"/>
    <property type="molecule type" value="Genomic_DNA"/>
</dbReference>
<evidence type="ECO:0000256" key="2">
    <source>
        <dbReference type="ARBA" id="ARBA00010688"/>
    </source>
</evidence>
<dbReference type="Proteomes" id="UP000015102">
    <property type="component" value="Unassembled WGS sequence"/>
</dbReference>
<evidence type="ECO:0000256" key="3">
    <source>
        <dbReference type="ARBA" id="ARBA00012119"/>
    </source>
</evidence>
<keyword evidence="9" id="KW-0460">Magnesium</keyword>
<dbReference type="GO" id="GO:0006166">
    <property type="term" value="P:purine ribonucleoside salvage"/>
    <property type="evidence" value="ECO:0007669"/>
    <property type="project" value="UniProtKB-KW"/>
</dbReference>
<dbReference type="PANTHER" id="PTHR45769:SF5">
    <property type="entry name" value="ADENOSINE KINASE"/>
    <property type="match status" value="1"/>
</dbReference>
<dbReference type="Gene3D" id="3.40.1190.20">
    <property type="match status" value="1"/>
</dbReference>
<dbReference type="GO" id="GO:0005829">
    <property type="term" value="C:cytosol"/>
    <property type="evidence" value="ECO:0007669"/>
    <property type="project" value="TreeGrafter"/>
</dbReference>
<evidence type="ECO:0000256" key="4">
    <source>
        <dbReference type="ARBA" id="ARBA00022679"/>
    </source>
</evidence>
<dbReference type="STRING" id="36166.T1GWT9"/>
<evidence type="ECO:0000256" key="1">
    <source>
        <dbReference type="ARBA" id="ARBA00004801"/>
    </source>
</evidence>
<sequence>MISGQERIRALAPYDPPIPLCAYPLSYAIQLGCNAFFFGSVGKDNTGEKLVNLLNKEGVQFSFQEHEDHPTGECVCFVLGDNTALYGYIGASSYFTADHVELVQERDTIFKETFNQIIYIEGFFLPQREDVARTIVEKYSRDNCPLAFNINAPYLVEEFYEIVTYMISKAKLVFGNKQEFLALGAKKKLHTIKEIVQSILDDDNSKIV</sequence>
<comment type="pathway">
    <text evidence="1 9">Purine metabolism; AMP biosynthesis via salvage pathway; AMP from adenosine: step 1/1.</text>
</comment>
<comment type="function">
    <text evidence="9">ATP dependent phosphorylation of adenosine and other related nucleoside analogs to monophosphate derivatives.</text>
</comment>
<keyword evidence="4 9" id="KW-0808">Transferase</keyword>
<dbReference type="InterPro" id="IPR029056">
    <property type="entry name" value="Ribokinase-like"/>
</dbReference>
<dbReference type="UniPathway" id="UPA00588">
    <property type="reaction ID" value="UER00659"/>
</dbReference>
<dbReference type="GO" id="GO:0044209">
    <property type="term" value="P:AMP salvage"/>
    <property type="evidence" value="ECO:0007669"/>
    <property type="project" value="UniProtKB-UniRule"/>
</dbReference>
<comment type="subcellular location">
    <subcellularLocation>
        <location evidence="9">Nucleus</location>
    </subcellularLocation>
</comment>
<protein>
    <recommendedName>
        <fullName evidence="3 9">Adenosine kinase</fullName>
        <shortName evidence="9">AK</shortName>
        <ecNumber evidence="3 9">2.7.1.20</ecNumber>
    </recommendedName>
    <alternativeName>
        <fullName evidence="9">Adenosine 5'-phosphotransferase</fullName>
    </alternativeName>
</protein>
<keyword evidence="6 9" id="KW-0547">Nucleotide-binding</keyword>
<dbReference type="PANTHER" id="PTHR45769">
    <property type="entry name" value="ADENOSINE KINASE"/>
    <property type="match status" value="1"/>
</dbReference>
<dbReference type="GO" id="GO:0005634">
    <property type="term" value="C:nucleus"/>
    <property type="evidence" value="ECO:0007669"/>
    <property type="project" value="UniProtKB-SubCell"/>
</dbReference>
<dbReference type="AlphaFoldDB" id="T1GWT9"/>
<dbReference type="GO" id="GO:0006144">
    <property type="term" value="P:purine nucleobase metabolic process"/>
    <property type="evidence" value="ECO:0007669"/>
    <property type="project" value="TreeGrafter"/>
</dbReference>
<accession>T1GWT9</accession>
<dbReference type="EMBL" id="CAQQ02072243">
    <property type="status" value="NOT_ANNOTATED_CDS"/>
    <property type="molecule type" value="Genomic_DNA"/>
</dbReference>
<evidence type="ECO:0000256" key="9">
    <source>
        <dbReference type="RuleBase" id="RU368116"/>
    </source>
</evidence>
<comment type="cofactor">
    <cofactor evidence="9">
        <name>Mg(2+)</name>
        <dbReference type="ChEBI" id="CHEBI:18420"/>
    </cofactor>
    <text evidence="9">Binds 3 Mg(2+) ions per subunit.</text>
</comment>
<dbReference type="GO" id="GO:0004001">
    <property type="term" value="F:adenosine kinase activity"/>
    <property type="evidence" value="ECO:0007669"/>
    <property type="project" value="UniProtKB-UniRule"/>
</dbReference>
<keyword evidence="12" id="KW-1185">Reference proteome</keyword>
<dbReference type="InterPro" id="IPR001805">
    <property type="entry name" value="Adenokinase"/>
</dbReference>
<dbReference type="HOGENOM" id="CLU_1323779_0_0_1"/>
<reference evidence="11" key="2">
    <citation type="submission" date="2015-06" db="UniProtKB">
        <authorList>
            <consortium name="EnsemblMetazoa"/>
        </authorList>
    </citation>
    <scope>IDENTIFICATION</scope>
</reference>
<reference evidence="12" key="1">
    <citation type="submission" date="2013-02" db="EMBL/GenBank/DDBJ databases">
        <authorList>
            <person name="Hughes D."/>
        </authorList>
    </citation>
    <scope>NUCLEOTIDE SEQUENCE</scope>
    <source>
        <strain>Durham</strain>
        <strain evidence="12">NC isolate 2 -- Noor lab</strain>
    </source>
</reference>
<comment type="catalytic activity">
    <reaction evidence="9">
        <text>adenosine + ATP = AMP + ADP + H(+)</text>
        <dbReference type="Rhea" id="RHEA:20824"/>
        <dbReference type="ChEBI" id="CHEBI:15378"/>
        <dbReference type="ChEBI" id="CHEBI:16335"/>
        <dbReference type="ChEBI" id="CHEBI:30616"/>
        <dbReference type="ChEBI" id="CHEBI:456215"/>
        <dbReference type="ChEBI" id="CHEBI:456216"/>
        <dbReference type="EC" id="2.7.1.20"/>
    </reaction>
</comment>
<dbReference type="GO" id="GO:0005524">
    <property type="term" value="F:ATP binding"/>
    <property type="evidence" value="ECO:0007669"/>
    <property type="project" value="UniProtKB-UniRule"/>
</dbReference>
<dbReference type="EnsemblMetazoa" id="MESCA008270-RA">
    <property type="protein sequence ID" value="MESCA008270-PA"/>
    <property type="gene ID" value="MESCA008270"/>
</dbReference>
<feature type="domain" description="Carbohydrate kinase PfkB" evidence="10">
    <location>
        <begin position="28"/>
        <end position="198"/>
    </location>
</feature>
<keyword evidence="5 9" id="KW-0660">Purine salvage</keyword>
<comment type="similarity">
    <text evidence="2 9">Belongs to the carbohydrate kinase PfkB family.</text>
</comment>
<proteinExistence type="inferred from homology"/>
<evidence type="ECO:0000256" key="7">
    <source>
        <dbReference type="ARBA" id="ARBA00022777"/>
    </source>
</evidence>
<organism evidence="11 12">
    <name type="scientific">Megaselia scalaris</name>
    <name type="common">Humpbacked fly</name>
    <name type="synonym">Phora scalaris</name>
    <dbReference type="NCBI Taxonomy" id="36166"/>
    <lineage>
        <taxon>Eukaryota</taxon>
        <taxon>Metazoa</taxon>
        <taxon>Ecdysozoa</taxon>
        <taxon>Arthropoda</taxon>
        <taxon>Hexapoda</taxon>
        <taxon>Insecta</taxon>
        <taxon>Pterygota</taxon>
        <taxon>Neoptera</taxon>
        <taxon>Endopterygota</taxon>
        <taxon>Diptera</taxon>
        <taxon>Brachycera</taxon>
        <taxon>Muscomorpha</taxon>
        <taxon>Platypezoidea</taxon>
        <taxon>Phoridae</taxon>
        <taxon>Megaseliini</taxon>
        <taxon>Megaselia</taxon>
    </lineage>
</organism>
<keyword evidence="8 9" id="KW-0067">ATP-binding</keyword>
<keyword evidence="7 9" id="KW-0418">Kinase</keyword>
<evidence type="ECO:0000256" key="6">
    <source>
        <dbReference type="ARBA" id="ARBA00022741"/>
    </source>
</evidence>
<dbReference type="PRINTS" id="PR00989">
    <property type="entry name" value="ADENOKINASE"/>
</dbReference>
<dbReference type="EC" id="2.7.1.20" evidence="3 9"/>
<dbReference type="SUPFAM" id="SSF53613">
    <property type="entry name" value="Ribokinase-like"/>
    <property type="match status" value="1"/>
</dbReference>
<evidence type="ECO:0000256" key="5">
    <source>
        <dbReference type="ARBA" id="ARBA00022726"/>
    </source>
</evidence>
<keyword evidence="9" id="KW-0539">Nucleus</keyword>
<dbReference type="Pfam" id="PF00294">
    <property type="entry name" value="PfkB"/>
    <property type="match status" value="1"/>
</dbReference>
<evidence type="ECO:0000313" key="12">
    <source>
        <dbReference type="Proteomes" id="UP000015102"/>
    </source>
</evidence>
<evidence type="ECO:0000256" key="8">
    <source>
        <dbReference type="ARBA" id="ARBA00022840"/>
    </source>
</evidence>